<dbReference type="AlphaFoldDB" id="A0A378KDG6"/>
<dbReference type="Proteomes" id="UP000254794">
    <property type="component" value="Unassembled WGS sequence"/>
</dbReference>
<gene>
    <name evidence="2" type="ORF">NCTC13316_03131</name>
</gene>
<proteinExistence type="predicted"/>
<accession>A0A378KDG6</accession>
<protein>
    <submittedName>
        <fullName evidence="2">Protein TraU</fullName>
    </submittedName>
</protein>
<dbReference type="OrthoDB" id="9788211at2"/>
<evidence type="ECO:0000313" key="2">
    <source>
        <dbReference type="EMBL" id="STX81262.1"/>
    </source>
</evidence>
<feature type="chain" id="PRO_5017053097" evidence="1">
    <location>
        <begin position="19"/>
        <end position="323"/>
    </location>
</feature>
<name>A0A378KDG6_9GAMM</name>
<dbReference type="InterPro" id="IPR009649">
    <property type="entry name" value="TraU"/>
</dbReference>
<dbReference type="EMBL" id="UGOD01000002">
    <property type="protein sequence ID" value="STX81262.1"/>
    <property type="molecule type" value="Genomic_DNA"/>
</dbReference>
<organism evidence="2 3">
    <name type="scientific">Legionella busanensis</name>
    <dbReference type="NCBI Taxonomy" id="190655"/>
    <lineage>
        <taxon>Bacteria</taxon>
        <taxon>Pseudomonadati</taxon>
        <taxon>Pseudomonadota</taxon>
        <taxon>Gammaproteobacteria</taxon>
        <taxon>Legionellales</taxon>
        <taxon>Legionellaceae</taxon>
        <taxon>Legionella</taxon>
    </lineage>
</organism>
<feature type="signal peptide" evidence="1">
    <location>
        <begin position="1"/>
        <end position="18"/>
    </location>
</feature>
<keyword evidence="1" id="KW-0732">Signal</keyword>
<evidence type="ECO:0000313" key="3">
    <source>
        <dbReference type="Proteomes" id="UP000254794"/>
    </source>
</evidence>
<dbReference type="NCBIfam" id="NF010297">
    <property type="entry name" value="PRK13737.1"/>
    <property type="match status" value="1"/>
</dbReference>
<reference evidence="2 3" key="1">
    <citation type="submission" date="2018-06" db="EMBL/GenBank/DDBJ databases">
        <authorList>
            <consortium name="Pathogen Informatics"/>
            <person name="Doyle S."/>
        </authorList>
    </citation>
    <scope>NUCLEOTIDE SEQUENCE [LARGE SCALE GENOMIC DNA]</scope>
    <source>
        <strain evidence="2 3">NCTC13316</strain>
    </source>
</reference>
<dbReference type="Pfam" id="PF06834">
    <property type="entry name" value="TraU"/>
    <property type="match status" value="1"/>
</dbReference>
<dbReference type="RefSeq" id="WP_115332671.1">
    <property type="nucleotide sequence ID" value="NZ_CAAAHP010000013.1"/>
</dbReference>
<keyword evidence="3" id="KW-1185">Reference proteome</keyword>
<evidence type="ECO:0000256" key="1">
    <source>
        <dbReference type="SAM" id="SignalP"/>
    </source>
</evidence>
<sequence length="323" mass="35949">MKRLIFIIMSLVAFNSCASVCKGHFVNPITDVCWDCIFPLTIGSSNAVKGSYPDTENPKNYICTCVNNNIPRIGLAIGYWEPFALVDVTRKPFCMVNLGVQFDFGHKGLGGSQMPSEDGYGAFYYVHWYKYPVIYWLNIIASLGCVQNDGFDLVFPSELDPTWNDSELSFVLNPEATLFSSMTARMSCAADASKTLFGKAIDSLFWCQGAQGSTYPLTGFVANQTSPISAALLLAERTDYKLHRLGAIWDSVGKNSPALCQTYASTIMSKSRYRYQMTNTIAEASDCHPFGHTTTSWEIGHIRPGDGDNYGFLIWRKRNCCFL</sequence>